<keyword evidence="2" id="KW-0813">Transport</keyword>
<dbReference type="OrthoDB" id="9778870at2"/>
<dbReference type="eggNOG" id="COG1134">
    <property type="taxonomic scope" value="Bacteria"/>
</dbReference>
<gene>
    <name evidence="6" type="ordered locus">TWT_034</name>
</gene>
<dbReference type="InterPro" id="IPR015860">
    <property type="entry name" value="ABC_transpr_TagH-like"/>
</dbReference>
<dbReference type="SMART" id="SM00382">
    <property type="entry name" value="AAA"/>
    <property type="match status" value="1"/>
</dbReference>
<evidence type="ECO:0000313" key="6">
    <source>
        <dbReference type="EMBL" id="AAO44131.1"/>
    </source>
</evidence>
<dbReference type="SUPFAM" id="SSF52540">
    <property type="entry name" value="P-loop containing nucleoside triphosphate hydrolases"/>
    <property type="match status" value="1"/>
</dbReference>
<dbReference type="AlphaFoldDB" id="Q83H28"/>
<dbReference type="InterPro" id="IPR050683">
    <property type="entry name" value="Bact_Polysacc_Export_ATP-bd"/>
</dbReference>
<evidence type="ECO:0000256" key="3">
    <source>
        <dbReference type="ARBA" id="ARBA00022741"/>
    </source>
</evidence>
<evidence type="ECO:0000256" key="1">
    <source>
        <dbReference type="ARBA" id="ARBA00005417"/>
    </source>
</evidence>
<dbReference type="KEGG" id="twh:TWT_034"/>
<keyword evidence="7" id="KW-1185">Reference proteome</keyword>
<comment type="similarity">
    <text evidence="1">Belongs to the ABC transporter superfamily.</text>
</comment>
<dbReference type="GO" id="GO:0140359">
    <property type="term" value="F:ABC-type transporter activity"/>
    <property type="evidence" value="ECO:0007669"/>
    <property type="project" value="InterPro"/>
</dbReference>
<evidence type="ECO:0000313" key="7">
    <source>
        <dbReference type="Proteomes" id="UP000002200"/>
    </source>
</evidence>
<evidence type="ECO:0000256" key="2">
    <source>
        <dbReference type="ARBA" id="ARBA00022448"/>
    </source>
</evidence>
<evidence type="ECO:0000256" key="4">
    <source>
        <dbReference type="ARBA" id="ARBA00022840"/>
    </source>
</evidence>
<evidence type="ECO:0000259" key="5">
    <source>
        <dbReference type="PROSITE" id="PS50893"/>
    </source>
</evidence>
<organism evidence="6 7">
    <name type="scientific">Tropheryma whipplei (strain Twist)</name>
    <name type="common">Whipple's bacillus</name>
    <dbReference type="NCBI Taxonomy" id="203267"/>
    <lineage>
        <taxon>Bacteria</taxon>
        <taxon>Bacillati</taxon>
        <taxon>Actinomycetota</taxon>
        <taxon>Actinomycetes</taxon>
        <taxon>Micrococcales</taxon>
        <taxon>Tropherymataceae</taxon>
        <taxon>Tropheryma</taxon>
    </lineage>
</organism>
<dbReference type="PANTHER" id="PTHR46743">
    <property type="entry name" value="TEICHOIC ACIDS EXPORT ATP-BINDING PROTEIN TAGH"/>
    <property type="match status" value="1"/>
</dbReference>
<dbReference type="GO" id="GO:0005524">
    <property type="term" value="F:ATP binding"/>
    <property type="evidence" value="ECO:0007669"/>
    <property type="project" value="UniProtKB-KW"/>
</dbReference>
<dbReference type="CDD" id="cd03220">
    <property type="entry name" value="ABC_KpsT_Wzt"/>
    <property type="match status" value="1"/>
</dbReference>
<protein>
    <submittedName>
        <fullName evidence="6">ABC transporter ATP-binding protein</fullName>
    </submittedName>
</protein>
<dbReference type="InterPro" id="IPR027417">
    <property type="entry name" value="P-loop_NTPase"/>
</dbReference>
<reference evidence="6 7" key="1">
    <citation type="journal article" date="2003" name="Genome Res.">
        <title>Tropheryma whipplei twist: a human pathogenic Actinobacteria with a reduced genome.</title>
        <authorList>
            <person name="Raoult D."/>
            <person name="Ogata H."/>
            <person name="Audic S."/>
            <person name="Robert C."/>
            <person name="Suhre K."/>
            <person name="Drancourt M."/>
            <person name="Claverie J.-M."/>
        </authorList>
    </citation>
    <scope>NUCLEOTIDE SEQUENCE [LARGE SCALE GENOMIC DNA]</scope>
    <source>
        <strain evidence="6 7">Twist</strain>
    </source>
</reference>
<dbReference type="RefSeq" id="WP_011096009.1">
    <property type="nucleotide sequence ID" value="NC_004572.3"/>
</dbReference>
<dbReference type="Gene3D" id="3.40.50.300">
    <property type="entry name" value="P-loop containing nucleotide triphosphate hydrolases"/>
    <property type="match status" value="1"/>
</dbReference>
<dbReference type="Pfam" id="PF00005">
    <property type="entry name" value="ABC_tran"/>
    <property type="match status" value="1"/>
</dbReference>
<name>Q83H28_TROWT</name>
<dbReference type="GO" id="GO:0016020">
    <property type="term" value="C:membrane"/>
    <property type="evidence" value="ECO:0007669"/>
    <property type="project" value="InterPro"/>
</dbReference>
<dbReference type="InterPro" id="IPR003593">
    <property type="entry name" value="AAA+_ATPase"/>
</dbReference>
<dbReference type="Proteomes" id="UP000002200">
    <property type="component" value="Chromosome"/>
</dbReference>
<keyword evidence="4 6" id="KW-0067">ATP-binding</keyword>
<dbReference type="HOGENOM" id="CLU_000604_1_2_11"/>
<sequence>MKNKMSVVNSNAVKLAKSKHYTGVTNDNAILRVSNVSKKFVIQHNRSIKERLLNFRVSRANREPFWALKNITFELPIGSSVGLVGHNGSGKSTLLKLIGGIVRATEGEILSRGRISALIELGAGFHPDLTGRENIYLNGSILGLTKAEIRRNFDSIVDFSGIEKFIDTQVKFYSSGMYMRLAFSVSVHTDPDLLLIDEILAVGDAPFQKKCLNKVTQFKNEGRSIVMVSHVAEQIETVCDKVMVLKNGRLIYYGTTKVGLDLLRENYQ</sequence>
<dbReference type="PROSITE" id="PS50893">
    <property type="entry name" value="ABC_TRANSPORTER_2"/>
    <property type="match status" value="1"/>
</dbReference>
<keyword evidence="3" id="KW-0547">Nucleotide-binding</keyword>
<dbReference type="InterPro" id="IPR003439">
    <property type="entry name" value="ABC_transporter-like_ATP-bd"/>
</dbReference>
<proteinExistence type="inferred from homology"/>
<accession>Q83H28</accession>
<dbReference type="PANTHER" id="PTHR46743:SF2">
    <property type="entry name" value="TEICHOIC ACIDS EXPORT ATP-BINDING PROTEIN TAGH"/>
    <property type="match status" value="1"/>
</dbReference>
<dbReference type="GO" id="GO:0016887">
    <property type="term" value="F:ATP hydrolysis activity"/>
    <property type="evidence" value="ECO:0007669"/>
    <property type="project" value="InterPro"/>
</dbReference>
<dbReference type="STRING" id="203267.TWT_034"/>
<dbReference type="GeneID" id="67387814"/>
<dbReference type="EMBL" id="AE014184">
    <property type="protein sequence ID" value="AAO44131.1"/>
    <property type="molecule type" value="Genomic_DNA"/>
</dbReference>
<feature type="domain" description="ABC transporter" evidence="5">
    <location>
        <begin position="31"/>
        <end position="267"/>
    </location>
</feature>